<organism evidence="1 2">
    <name type="scientific">Emiliania huxleyi (strain CCMP1516)</name>
    <dbReference type="NCBI Taxonomy" id="280463"/>
    <lineage>
        <taxon>Eukaryota</taxon>
        <taxon>Haptista</taxon>
        <taxon>Haptophyta</taxon>
        <taxon>Prymnesiophyceae</taxon>
        <taxon>Isochrysidales</taxon>
        <taxon>Noelaerhabdaceae</taxon>
        <taxon>Emiliania</taxon>
    </lineage>
</organism>
<reference evidence="1" key="2">
    <citation type="submission" date="2024-10" db="UniProtKB">
        <authorList>
            <consortium name="EnsemblProtists"/>
        </authorList>
    </citation>
    <scope>IDENTIFICATION</scope>
</reference>
<dbReference type="PaxDb" id="2903-EOD33746"/>
<dbReference type="AlphaFoldDB" id="A0A0D3KDB1"/>
<dbReference type="KEGG" id="ehx:EMIHUDRAFT_229230"/>
<evidence type="ECO:0008006" key="3">
    <source>
        <dbReference type="Google" id="ProtNLM"/>
    </source>
</evidence>
<dbReference type="RefSeq" id="XP_005786175.1">
    <property type="nucleotide sequence ID" value="XM_005786118.1"/>
</dbReference>
<dbReference type="InterPro" id="IPR050849">
    <property type="entry name" value="HAD-like_hydrolase_phosphatase"/>
</dbReference>
<dbReference type="SUPFAM" id="SSF56784">
    <property type="entry name" value="HAD-like"/>
    <property type="match status" value="1"/>
</dbReference>
<evidence type="ECO:0000313" key="1">
    <source>
        <dbReference type="EnsemblProtists" id="EOD33746"/>
    </source>
</evidence>
<sequence>MQALSTVASAARLVPGFLVVDFDGTCTVKETIGLLPRLAAHLGQESAAAAKLARFKELEEEYIAGIRRVNARHDLDGPPPASLDLVTNRVGESGVLAGISPSAVAPTLAEWAANPAAPPIAELRHGCASTLGSASAAGSRLGVLSINWSPPLIRATLSPLAAPLELWCNELQPDGSIVLPVPGAAAKRARIAALVDAVCARPVVYVGDSPTDLLAMLEADVGVIIGESASARLIARRFGVRIAPLPPSLRECLAARGAQEGEVAAAADSPGVVWEAGSWEEIRRCLLSELQDPI</sequence>
<dbReference type="EnsemblProtists" id="EOD33746">
    <property type="protein sequence ID" value="EOD33746"/>
    <property type="gene ID" value="EMIHUDRAFT_229230"/>
</dbReference>
<accession>A0A0D3KDB1</accession>
<keyword evidence="2" id="KW-1185">Reference proteome</keyword>
<protein>
    <recommendedName>
        <fullName evidence="3">Haloacid dehalogenase-like hydrolase</fullName>
    </recommendedName>
</protein>
<dbReference type="EnsemblProtists" id="EOD41452">
    <property type="protein sequence ID" value="EOD41452"/>
    <property type="gene ID" value="EMIHUDRAFT_193713"/>
</dbReference>
<dbReference type="HOGENOM" id="CLU_948071_0_0_1"/>
<dbReference type="RefSeq" id="XP_005793881.1">
    <property type="nucleotide sequence ID" value="XM_005793824.1"/>
</dbReference>
<dbReference type="KEGG" id="ehx:EMIHUDRAFT_193713"/>
<dbReference type="InterPro" id="IPR036412">
    <property type="entry name" value="HAD-like_sf"/>
</dbReference>
<dbReference type="InterPro" id="IPR023214">
    <property type="entry name" value="HAD_sf"/>
</dbReference>
<name>A0A0D3KDB1_EMIH1</name>
<dbReference type="GeneID" id="17286716"/>
<proteinExistence type="predicted"/>
<dbReference type="GeneID" id="17279016"/>
<evidence type="ECO:0000313" key="2">
    <source>
        <dbReference type="Proteomes" id="UP000013827"/>
    </source>
</evidence>
<reference evidence="2" key="1">
    <citation type="journal article" date="2013" name="Nature">
        <title>Pan genome of the phytoplankton Emiliania underpins its global distribution.</title>
        <authorList>
            <person name="Read B.A."/>
            <person name="Kegel J."/>
            <person name="Klute M.J."/>
            <person name="Kuo A."/>
            <person name="Lefebvre S.C."/>
            <person name="Maumus F."/>
            <person name="Mayer C."/>
            <person name="Miller J."/>
            <person name="Monier A."/>
            <person name="Salamov A."/>
            <person name="Young J."/>
            <person name="Aguilar M."/>
            <person name="Claverie J.M."/>
            <person name="Frickenhaus S."/>
            <person name="Gonzalez K."/>
            <person name="Herman E.K."/>
            <person name="Lin Y.C."/>
            <person name="Napier J."/>
            <person name="Ogata H."/>
            <person name="Sarno A.F."/>
            <person name="Shmutz J."/>
            <person name="Schroeder D."/>
            <person name="de Vargas C."/>
            <person name="Verret F."/>
            <person name="von Dassow P."/>
            <person name="Valentin K."/>
            <person name="Van de Peer Y."/>
            <person name="Wheeler G."/>
            <person name="Dacks J.B."/>
            <person name="Delwiche C.F."/>
            <person name="Dyhrman S.T."/>
            <person name="Glockner G."/>
            <person name="John U."/>
            <person name="Richards T."/>
            <person name="Worden A.Z."/>
            <person name="Zhang X."/>
            <person name="Grigoriev I.V."/>
            <person name="Allen A.E."/>
            <person name="Bidle K."/>
            <person name="Borodovsky M."/>
            <person name="Bowler C."/>
            <person name="Brownlee C."/>
            <person name="Cock J.M."/>
            <person name="Elias M."/>
            <person name="Gladyshev V.N."/>
            <person name="Groth M."/>
            <person name="Guda C."/>
            <person name="Hadaegh A."/>
            <person name="Iglesias-Rodriguez M.D."/>
            <person name="Jenkins J."/>
            <person name="Jones B.M."/>
            <person name="Lawson T."/>
            <person name="Leese F."/>
            <person name="Lindquist E."/>
            <person name="Lobanov A."/>
            <person name="Lomsadze A."/>
            <person name="Malik S.B."/>
            <person name="Marsh M.E."/>
            <person name="Mackinder L."/>
            <person name="Mock T."/>
            <person name="Mueller-Roeber B."/>
            <person name="Pagarete A."/>
            <person name="Parker M."/>
            <person name="Probert I."/>
            <person name="Quesneville H."/>
            <person name="Raines C."/>
            <person name="Rensing S.A."/>
            <person name="Riano-Pachon D.M."/>
            <person name="Richier S."/>
            <person name="Rokitta S."/>
            <person name="Shiraiwa Y."/>
            <person name="Soanes D.M."/>
            <person name="van der Giezen M."/>
            <person name="Wahlund T.M."/>
            <person name="Williams B."/>
            <person name="Wilson W."/>
            <person name="Wolfe G."/>
            <person name="Wurch L.L."/>
        </authorList>
    </citation>
    <scope>NUCLEOTIDE SEQUENCE</scope>
</reference>
<dbReference type="Proteomes" id="UP000013827">
    <property type="component" value="Unassembled WGS sequence"/>
</dbReference>
<dbReference type="PANTHER" id="PTHR28181:SF1">
    <property type="entry name" value="COLD TOLERANCE PROTEIN 1"/>
    <property type="match status" value="1"/>
</dbReference>
<dbReference type="PANTHER" id="PTHR28181">
    <property type="entry name" value="UPF0655 PROTEIN YCR015C"/>
    <property type="match status" value="1"/>
</dbReference>
<dbReference type="Gene3D" id="3.40.50.1000">
    <property type="entry name" value="HAD superfamily/HAD-like"/>
    <property type="match status" value="1"/>
</dbReference>